<comment type="caution">
    <text evidence="1">The sequence shown here is derived from an EMBL/GenBank/DDBJ whole genome shotgun (WGS) entry which is preliminary data.</text>
</comment>
<evidence type="ECO:0000313" key="1">
    <source>
        <dbReference type="EMBL" id="KAH7375581.1"/>
    </source>
</evidence>
<dbReference type="OrthoDB" id="10536719at2759"/>
<reference evidence="1" key="1">
    <citation type="journal article" date="2021" name="Nat. Commun.">
        <title>Genetic determinants of endophytism in the Arabidopsis root mycobiome.</title>
        <authorList>
            <person name="Mesny F."/>
            <person name="Miyauchi S."/>
            <person name="Thiergart T."/>
            <person name="Pickel B."/>
            <person name="Atanasova L."/>
            <person name="Karlsson M."/>
            <person name="Huettel B."/>
            <person name="Barry K.W."/>
            <person name="Haridas S."/>
            <person name="Chen C."/>
            <person name="Bauer D."/>
            <person name="Andreopoulos W."/>
            <person name="Pangilinan J."/>
            <person name="LaButti K."/>
            <person name="Riley R."/>
            <person name="Lipzen A."/>
            <person name="Clum A."/>
            <person name="Drula E."/>
            <person name="Henrissat B."/>
            <person name="Kohler A."/>
            <person name="Grigoriev I.V."/>
            <person name="Martin F.M."/>
            <person name="Hacquard S."/>
        </authorList>
    </citation>
    <scope>NUCLEOTIDE SEQUENCE</scope>
    <source>
        <strain evidence="1">MPI-CAGE-AT-0016</strain>
    </source>
</reference>
<keyword evidence="2" id="KW-1185">Reference proteome</keyword>
<dbReference type="AlphaFoldDB" id="A0A8K0TV67"/>
<organism evidence="1 2">
    <name type="scientific">Plectosphaerella cucumerina</name>
    <dbReference type="NCBI Taxonomy" id="40658"/>
    <lineage>
        <taxon>Eukaryota</taxon>
        <taxon>Fungi</taxon>
        <taxon>Dikarya</taxon>
        <taxon>Ascomycota</taxon>
        <taxon>Pezizomycotina</taxon>
        <taxon>Sordariomycetes</taxon>
        <taxon>Hypocreomycetidae</taxon>
        <taxon>Glomerellales</taxon>
        <taxon>Plectosphaerellaceae</taxon>
        <taxon>Plectosphaerella</taxon>
    </lineage>
</organism>
<gene>
    <name evidence="1" type="ORF">B0T11DRAFT_10667</name>
</gene>
<protein>
    <submittedName>
        <fullName evidence="1">Uncharacterized protein</fullName>
    </submittedName>
</protein>
<dbReference type="EMBL" id="JAGPXD010000001">
    <property type="protein sequence ID" value="KAH7375581.1"/>
    <property type="molecule type" value="Genomic_DNA"/>
</dbReference>
<proteinExistence type="predicted"/>
<name>A0A8K0TV67_9PEZI</name>
<dbReference type="Proteomes" id="UP000813385">
    <property type="component" value="Unassembled WGS sequence"/>
</dbReference>
<sequence length="246" mass="27326">MNPMDYLPLSPTANHPAWKKLKGARLGEVRRALDDHQVSPDFAIQTRKLIDTEIIRRANIVIFYFNKWDSADQSDNAGRVAAFKAKVTSLLLYVKLSSELATRNLYLSQMDKNHNLREWATTWAASQFGVIPSPRTLHHCFSGPLGEDFRAYPEEVQVSMDAWMKAVQEERHMAVLLAWLASTRETVEDALAALVKAKVVEAGSQTVTEAKGQLEAVNRLLGRCNALPAAGSEGTDDSDTSSYPPL</sequence>
<evidence type="ECO:0000313" key="2">
    <source>
        <dbReference type="Proteomes" id="UP000813385"/>
    </source>
</evidence>
<accession>A0A8K0TV67</accession>